<evidence type="ECO:0000313" key="4">
    <source>
        <dbReference type="Proteomes" id="UP001500843"/>
    </source>
</evidence>
<proteinExistence type="predicted"/>
<feature type="transmembrane region" description="Helical" evidence="1">
    <location>
        <begin position="12"/>
        <end position="30"/>
    </location>
</feature>
<name>A0ABP8X235_9MICO</name>
<dbReference type="Pfam" id="PF23494">
    <property type="entry name" value="bPH_10"/>
    <property type="match status" value="1"/>
</dbReference>
<comment type="caution">
    <text evidence="3">The sequence shown here is derived from an EMBL/GenBank/DDBJ whole genome shotgun (WGS) entry which is preliminary data.</text>
</comment>
<dbReference type="EMBL" id="BAABHM010000010">
    <property type="protein sequence ID" value="GAA4698448.1"/>
    <property type="molecule type" value="Genomic_DNA"/>
</dbReference>
<keyword evidence="1" id="KW-0812">Transmembrane</keyword>
<gene>
    <name evidence="3" type="ORF">GCM10023198_18660</name>
</gene>
<reference evidence="4" key="1">
    <citation type="journal article" date="2019" name="Int. J. Syst. Evol. Microbiol.">
        <title>The Global Catalogue of Microorganisms (GCM) 10K type strain sequencing project: providing services to taxonomists for standard genome sequencing and annotation.</title>
        <authorList>
            <consortium name="The Broad Institute Genomics Platform"/>
            <consortium name="The Broad Institute Genome Sequencing Center for Infectious Disease"/>
            <person name="Wu L."/>
            <person name="Ma J."/>
        </authorList>
    </citation>
    <scope>NUCLEOTIDE SEQUENCE [LARGE SCALE GENOMIC DNA]</scope>
    <source>
        <strain evidence="4">JCM 17975</strain>
    </source>
</reference>
<accession>A0ABP8X235</accession>
<dbReference type="RefSeq" id="WP_253877016.1">
    <property type="nucleotide sequence ID" value="NZ_BAABHM010000010.1"/>
</dbReference>
<organism evidence="3 4">
    <name type="scientific">Promicromonospora umidemergens</name>
    <dbReference type="NCBI Taxonomy" id="629679"/>
    <lineage>
        <taxon>Bacteria</taxon>
        <taxon>Bacillati</taxon>
        <taxon>Actinomycetota</taxon>
        <taxon>Actinomycetes</taxon>
        <taxon>Micrococcales</taxon>
        <taxon>Promicromonosporaceae</taxon>
        <taxon>Promicromonospora</taxon>
    </lineage>
</organism>
<dbReference type="Proteomes" id="UP001500843">
    <property type="component" value="Unassembled WGS sequence"/>
</dbReference>
<dbReference type="InterPro" id="IPR057798">
    <property type="entry name" value="PH_YqeB"/>
</dbReference>
<keyword evidence="1" id="KW-1133">Transmembrane helix</keyword>
<evidence type="ECO:0000256" key="1">
    <source>
        <dbReference type="SAM" id="Phobius"/>
    </source>
</evidence>
<keyword evidence="4" id="KW-1185">Reference proteome</keyword>
<evidence type="ECO:0000313" key="3">
    <source>
        <dbReference type="EMBL" id="GAA4698448.1"/>
    </source>
</evidence>
<protein>
    <recommendedName>
        <fullName evidence="2">YqeB PH domain-containing protein</fullName>
    </recommendedName>
</protein>
<evidence type="ECO:0000259" key="2">
    <source>
        <dbReference type="Pfam" id="PF23494"/>
    </source>
</evidence>
<feature type="transmembrane region" description="Helical" evidence="1">
    <location>
        <begin position="69"/>
        <end position="87"/>
    </location>
</feature>
<feature type="domain" description="YqeB PH" evidence="2">
    <location>
        <begin position="4"/>
        <end position="163"/>
    </location>
</feature>
<sequence length="256" mass="27436">MDTTTLRRPRTAPFVLVLVGAVIGALAGWLGPIAARITVDQAARAGLREETADSVLGPVVELAAIPTELAVPLLGFAGLIGGVFLAVSRAAEAPRVEVADGHVEHRQRHVPEVRVERAEVTAVFRDGNELVLLTRGALHARLDVRTLPPARVREALTHHGWPLCDADPFEADFRPWADGQAGFTEAENDLLRYRFSVRKDSAVCREADAGLTGAGLVARTRKRRLEARRVGDVARIRSGSGDLATSAGEGARGTDR</sequence>
<keyword evidence="1" id="KW-0472">Membrane</keyword>